<evidence type="ECO:0000313" key="5">
    <source>
        <dbReference type="EMBL" id="TDW24295.1"/>
    </source>
</evidence>
<accession>A0A4R8A258</accession>
<gene>
    <name evidence="5" type="ORF">EV650_3169</name>
</gene>
<dbReference type="PRINTS" id="PR00598">
    <property type="entry name" value="HTHMARR"/>
</dbReference>
<dbReference type="SMART" id="SM00347">
    <property type="entry name" value="HTH_MARR"/>
    <property type="match status" value="1"/>
</dbReference>
<keyword evidence="6" id="KW-1185">Reference proteome</keyword>
<evidence type="ECO:0000259" key="4">
    <source>
        <dbReference type="PROSITE" id="PS50995"/>
    </source>
</evidence>
<organism evidence="5 6">
    <name type="scientific">Kribbella kalugense</name>
    <dbReference type="NCBI Taxonomy" id="2512221"/>
    <lineage>
        <taxon>Bacteria</taxon>
        <taxon>Bacillati</taxon>
        <taxon>Actinomycetota</taxon>
        <taxon>Actinomycetes</taxon>
        <taxon>Propionibacteriales</taxon>
        <taxon>Kribbellaceae</taxon>
        <taxon>Kribbella</taxon>
    </lineage>
</organism>
<comment type="caution">
    <text evidence="5">The sequence shown here is derived from an EMBL/GenBank/DDBJ whole genome shotgun (WGS) entry which is preliminary data.</text>
</comment>
<dbReference type="PANTHER" id="PTHR42756">
    <property type="entry name" value="TRANSCRIPTIONAL REGULATOR, MARR"/>
    <property type="match status" value="1"/>
</dbReference>
<dbReference type="PROSITE" id="PS50995">
    <property type="entry name" value="HTH_MARR_2"/>
    <property type="match status" value="1"/>
</dbReference>
<dbReference type="PROSITE" id="PS01117">
    <property type="entry name" value="HTH_MARR_1"/>
    <property type="match status" value="1"/>
</dbReference>
<evidence type="ECO:0000256" key="1">
    <source>
        <dbReference type="ARBA" id="ARBA00023015"/>
    </source>
</evidence>
<proteinExistence type="predicted"/>
<dbReference type="AlphaFoldDB" id="A0A4R8A258"/>
<dbReference type="Pfam" id="PF12802">
    <property type="entry name" value="MarR_2"/>
    <property type="match status" value="1"/>
</dbReference>
<dbReference type="SUPFAM" id="SSF46785">
    <property type="entry name" value="Winged helix' DNA-binding domain"/>
    <property type="match status" value="1"/>
</dbReference>
<dbReference type="InterPro" id="IPR036388">
    <property type="entry name" value="WH-like_DNA-bd_sf"/>
</dbReference>
<dbReference type="Proteomes" id="UP000295447">
    <property type="component" value="Unassembled WGS sequence"/>
</dbReference>
<evidence type="ECO:0000256" key="3">
    <source>
        <dbReference type="ARBA" id="ARBA00023163"/>
    </source>
</evidence>
<dbReference type="InterPro" id="IPR000835">
    <property type="entry name" value="HTH_MarR-typ"/>
</dbReference>
<dbReference type="EMBL" id="SODF01000001">
    <property type="protein sequence ID" value="TDW24295.1"/>
    <property type="molecule type" value="Genomic_DNA"/>
</dbReference>
<dbReference type="GO" id="GO:0003677">
    <property type="term" value="F:DNA binding"/>
    <property type="evidence" value="ECO:0007669"/>
    <property type="project" value="UniProtKB-KW"/>
</dbReference>
<evidence type="ECO:0000313" key="6">
    <source>
        <dbReference type="Proteomes" id="UP000295447"/>
    </source>
</evidence>
<evidence type="ECO:0000256" key="2">
    <source>
        <dbReference type="ARBA" id="ARBA00023125"/>
    </source>
</evidence>
<feature type="domain" description="HTH marR-type" evidence="4">
    <location>
        <begin position="45"/>
        <end position="180"/>
    </location>
</feature>
<keyword evidence="2 5" id="KW-0238">DNA-binding</keyword>
<name>A0A4R8A258_9ACTN</name>
<dbReference type="InterPro" id="IPR036390">
    <property type="entry name" value="WH_DNA-bd_sf"/>
</dbReference>
<protein>
    <submittedName>
        <fullName evidence="5">DNA-binding MarR family transcriptional regulator</fullName>
    </submittedName>
</protein>
<dbReference type="GO" id="GO:0003700">
    <property type="term" value="F:DNA-binding transcription factor activity"/>
    <property type="evidence" value="ECO:0007669"/>
    <property type="project" value="InterPro"/>
</dbReference>
<keyword evidence="1" id="KW-0805">Transcription regulation</keyword>
<keyword evidence="3" id="KW-0804">Transcription</keyword>
<dbReference type="InterPro" id="IPR023187">
    <property type="entry name" value="Tscrpt_reg_MarR-type_CS"/>
</dbReference>
<dbReference type="PANTHER" id="PTHR42756:SF1">
    <property type="entry name" value="TRANSCRIPTIONAL REPRESSOR OF EMRAB OPERON"/>
    <property type="match status" value="1"/>
</dbReference>
<reference evidence="5 6" key="1">
    <citation type="submission" date="2019-03" db="EMBL/GenBank/DDBJ databases">
        <title>Genomic Encyclopedia of Type Strains, Phase III (KMG-III): the genomes of soil and plant-associated and newly described type strains.</title>
        <authorList>
            <person name="Whitman W."/>
        </authorList>
    </citation>
    <scope>NUCLEOTIDE SEQUENCE [LARGE SCALE GENOMIC DNA]</scope>
    <source>
        <strain evidence="5 6">VKM Ac-2570</strain>
    </source>
</reference>
<sequence>MVDMCEHEDSQRSHCYHRTVSPALDSVDHLVEVLADSHEPGQLRAKALAYRLRRLAHWLETEIKRELAALGIELWELELLACLIRSTPDRQLSAGQLAAELQLTSGAVTNRVGRLERLGWVTRDFAPTDRRSVLVTLTEAGAQRAYDVFAAKTGIESALLSGITAARQDRLNNDLRALLLTMETLKGDGSR</sequence>
<dbReference type="Gene3D" id="1.10.10.10">
    <property type="entry name" value="Winged helix-like DNA-binding domain superfamily/Winged helix DNA-binding domain"/>
    <property type="match status" value="1"/>
</dbReference>